<comment type="caution">
    <text evidence="1">The sequence shown here is derived from an EMBL/GenBank/DDBJ whole genome shotgun (WGS) entry which is preliminary data.</text>
</comment>
<dbReference type="EMBL" id="CAJHJT010000012">
    <property type="protein sequence ID" value="CAD6997333.1"/>
    <property type="molecule type" value="Genomic_DNA"/>
</dbReference>
<dbReference type="Proteomes" id="UP000606786">
    <property type="component" value="Unassembled WGS sequence"/>
</dbReference>
<gene>
    <name evidence="1" type="ORF">CCAP1982_LOCUS5967</name>
</gene>
<protein>
    <submittedName>
        <fullName evidence="1">(Mediterranean fruit fly) hypothetical protein</fullName>
    </submittedName>
</protein>
<accession>A0A811UJK2</accession>
<evidence type="ECO:0000313" key="2">
    <source>
        <dbReference type="Proteomes" id="UP000606786"/>
    </source>
</evidence>
<name>A0A811UJK2_CERCA</name>
<sequence>NVIEFEYVAELAEQSIYKLNFKSNCLLSVRQHKQVTTGQWDASGGDTKVTQGAIECTEQPYERNTN</sequence>
<feature type="non-terminal residue" evidence="1">
    <location>
        <position position="1"/>
    </location>
</feature>
<keyword evidence="2" id="KW-1185">Reference proteome</keyword>
<evidence type="ECO:0000313" key="1">
    <source>
        <dbReference type="EMBL" id="CAD6997333.1"/>
    </source>
</evidence>
<dbReference type="AlphaFoldDB" id="A0A811UJK2"/>
<organism evidence="1 2">
    <name type="scientific">Ceratitis capitata</name>
    <name type="common">Mediterranean fruit fly</name>
    <name type="synonym">Tephritis capitata</name>
    <dbReference type="NCBI Taxonomy" id="7213"/>
    <lineage>
        <taxon>Eukaryota</taxon>
        <taxon>Metazoa</taxon>
        <taxon>Ecdysozoa</taxon>
        <taxon>Arthropoda</taxon>
        <taxon>Hexapoda</taxon>
        <taxon>Insecta</taxon>
        <taxon>Pterygota</taxon>
        <taxon>Neoptera</taxon>
        <taxon>Endopterygota</taxon>
        <taxon>Diptera</taxon>
        <taxon>Brachycera</taxon>
        <taxon>Muscomorpha</taxon>
        <taxon>Tephritoidea</taxon>
        <taxon>Tephritidae</taxon>
        <taxon>Ceratitis</taxon>
        <taxon>Ceratitis</taxon>
    </lineage>
</organism>
<reference evidence="1" key="1">
    <citation type="submission" date="2020-11" db="EMBL/GenBank/DDBJ databases">
        <authorList>
            <person name="Whitehead M."/>
        </authorList>
    </citation>
    <scope>NUCLEOTIDE SEQUENCE</scope>
    <source>
        <strain evidence="1">EGII</strain>
    </source>
</reference>
<proteinExistence type="predicted"/>